<sequence length="210" mass="22061">MNEIRRTALGAIVTGTALAGCGYLILPLLGDTHTRCGSPPGPDLAAAGTAPSARCHAVDLAFQFRPFLLWLGLFVLACGIVVKVLGRVDGEPDAPASALPGGGGLPPHGRPDPATAASAIALAHATVRMLAAGDTTAPDAVREQVDDLLDRQLREVEPDGGLDTFWTDPIDRVNRRALVEAVARRAEDDPDFFRQLRAYVDAHRPAGPGH</sequence>
<proteinExistence type="predicted"/>
<dbReference type="EMBL" id="JBCGDC010000027">
    <property type="protein sequence ID" value="MFB6393868.1"/>
    <property type="molecule type" value="Genomic_DNA"/>
</dbReference>
<dbReference type="RefSeq" id="WP_364217451.1">
    <property type="nucleotide sequence ID" value="NZ_JBCGDC010000027.1"/>
</dbReference>
<dbReference type="Proteomes" id="UP001582793">
    <property type="component" value="Unassembled WGS sequence"/>
</dbReference>
<dbReference type="PROSITE" id="PS51257">
    <property type="entry name" value="PROKAR_LIPOPROTEIN"/>
    <property type="match status" value="1"/>
</dbReference>
<accession>A0ABV5CPD7</accession>
<feature type="transmembrane region" description="Helical" evidence="1">
    <location>
        <begin position="67"/>
        <end position="85"/>
    </location>
</feature>
<keyword evidence="1" id="KW-1133">Transmembrane helix</keyword>
<comment type="caution">
    <text evidence="2">The sequence shown here is derived from an EMBL/GenBank/DDBJ whole genome shotgun (WGS) entry which is preliminary data.</text>
</comment>
<evidence type="ECO:0008006" key="4">
    <source>
        <dbReference type="Google" id="ProtNLM"/>
    </source>
</evidence>
<keyword evidence="3" id="KW-1185">Reference proteome</keyword>
<organism evidence="2 3">
    <name type="scientific">Polymorphospora lycopeni</name>
    <dbReference type="NCBI Taxonomy" id="3140240"/>
    <lineage>
        <taxon>Bacteria</taxon>
        <taxon>Bacillati</taxon>
        <taxon>Actinomycetota</taxon>
        <taxon>Actinomycetes</taxon>
        <taxon>Micromonosporales</taxon>
        <taxon>Micromonosporaceae</taxon>
        <taxon>Polymorphospora</taxon>
    </lineage>
</organism>
<gene>
    <name evidence="2" type="ORF">AAFH96_12245</name>
</gene>
<feature type="transmembrane region" description="Helical" evidence="1">
    <location>
        <begin position="7"/>
        <end position="26"/>
    </location>
</feature>
<protein>
    <recommendedName>
        <fullName evidence="4">DUF4129 domain-containing protein</fullName>
    </recommendedName>
</protein>
<evidence type="ECO:0000256" key="1">
    <source>
        <dbReference type="SAM" id="Phobius"/>
    </source>
</evidence>
<keyword evidence="1" id="KW-0812">Transmembrane</keyword>
<reference evidence="2 3" key="1">
    <citation type="submission" date="2024-04" db="EMBL/GenBank/DDBJ databases">
        <title>Polymorphospora sp. isolated from Baiyangdian Lake in Xiong'an New Area.</title>
        <authorList>
            <person name="Zhang X."/>
            <person name="Liu J."/>
        </authorList>
    </citation>
    <scope>NUCLEOTIDE SEQUENCE [LARGE SCALE GENOMIC DNA]</scope>
    <source>
        <strain evidence="2 3">2-325</strain>
    </source>
</reference>
<evidence type="ECO:0000313" key="2">
    <source>
        <dbReference type="EMBL" id="MFB6393868.1"/>
    </source>
</evidence>
<evidence type="ECO:0000313" key="3">
    <source>
        <dbReference type="Proteomes" id="UP001582793"/>
    </source>
</evidence>
<name>A0ABV5CPD7_9ACTN</name>
<keyword evidence="1" id="KW-0472">Membrane</keyword>